<evidence type="ECO:0000256" key="3">
    <source>
        <dbReference type="PROSITE-ProRule" id="PRU00221"/>
    </source>
</evidence>
<dbReference type="PRINTS" id="PR00320">
    <property type="entry name" value="GPROTEINBRPT"/>
</dbReference>
<keyword evidence="7" id="KW-1185">Reference proteome</keyword>
<accession>A0A518H5K6</accession>
<feature type="repeat" description="WD" evidence="3">
    <location>
        <begin position="232"/>
        <end position="273"/>
    </location>
</feature>
<feature type="compositionally biased region" description="Acidic residues" evidence="4">
    <location>
        <begin position="454"/>
        <end position="464"/>
    </location>
</feature>
<dbReference type="PANTHER" id="PTHR19879:SF9">
    <property type="entry name" value="TRANSCRIPTION INITIATION FACTOR TFIID SUBUNIT 5"/>
    <property type="match status" value="1"/>
</dbReference>
<dbReference type="InterPro" id="IPR001680">
    <property type="entry name" value="WD40_rpt"/>
</dbReference>
<evidence type="ECO:0000259" key="5">
    <source>
        <dbReference type="Pfam" id="PF07635"/>
    </source>
</evidence>
<proteinExistence type="predicted"/>
<dbReference type="SUPFAM" id="SSF46626">
    <property type="entry name" value="Cytochrome c"/>
    <property type="match status" value="1"/>
</dbReference>
<feature type="domain" description="Cytochrome C Planctomycete-type" evidence="5">
    <location>
        <begin position="40"/>
        <end position="96"/>
    </location>
</feature>
<dbReference type="Proteomes" id="UP000317835">
    <property type="component" value="Chromosome"/>
</dbReference>
<dbReference type="Pfam" id="PF07635">
    <property type="entry name" value="PSCyt1"/>
    <property type="match status" value="1"/>
</dbReference>
<evidence type="ECO:0000256" key="1">
    <source>
        <dbReference type="ARBA" id="ARBA00022574"/>
    </source>
</evidence>
<dbReference type="InterPro" id="IPR036909">
    <property type="entry name" value="Cyt_c-like_dom_sf"/>
</dbReference>
<dbReference type="RefSeq" id="WP_145272191.1">
    <property type="nucleotide sequence ID" value="NZ_CP036426.1"/>
</dbReference>
<dbReference type="SUPFAM" id="SSF50978">
    <property type="entry name" value="WD40 repeat-like"/>
    <property type="match status" value="1"/>
</dbReference>
<dbReference type="InterPro" id="IPR011429">
    <property type="entry name" value="Cyt_c_Planctomycete-type"/>
</dbReference>
<dbReference type="Gene3D" id="2.60.120.380">
    <property type="match status" value="1"/>
</dbReference>
<dbReference type="AlphaFoldDB" id="A0A518H5K6"/>
<dbReference type="KEGG" id="tpla:ElP_40410"/>
<organism evidence="6 7">
    <name type="scientific">Tautonia plasticadhaerens</name>
    <dbReference type="NCBI Taxonomy" id="2527974"/>
    <lineage>
        <taxon>Bacteria</taxon>
        <taxon>Pseudomonadati</taxon>
        <taxon>Planctomycetota</taxon>
        <taxon>Planctomycetia</taxon>
        <taxon>Isosphaerales</taxon>
        <taxon>Isosphaeraceae</taxon>
        <taxon>Tautonia</taxon>
    </lineage>
</organism>
<dbReference type="Pfam" id="PF00400">
    <property type="entry name" value="WD40"/>
    <property type="match status" value="4"/>
</dbReference>
<name>A0A518H5K6_9BACT</name>
<dbReference type="SMART" id="SM00320">
    <property type="entry name" value="WD40"/>
    <property type="match status" value="7"/>
</dbReference>
<dbReference type="OrthoDB" id="226265at2"/>
<feature type="region of interest" description="Disordered" evidence="4">
    <location>
        <begin position="449"/>
        <end position="492"/>
    </location>
</feature>
<dbReference type="GO" id="GO:0020037">
    <property type="term" value="F:heme binding"/>
    <property type="evidence" value="ECO:0007669"/>
    <property type="project" value="InterPro"/>
</dbReference>
<feature type="repeat" description="WD" evidence="3">
    <location>
        <begin position="316"/>
        <end position="357"/>
    </location>
</feature>
<keyword evidence="1 3" id="KW-0853">WD repeat</keyword>
<dbReference type="InterPro" id="IPR015943">
    <property type="entry name" value="WD40/YVTN_repeat-like_dom_sf"/>
</dbReference>
<dbReference type="PANTHER" id="PTHR19879">
    <property type="entry name" value="TRANSCRIPTION INITIATION FACTOR TFIID"/>
    <property type="match status" value="1"/>
</dbReference>
<gene>
    <name evidence="6" type="ORF">ElP_40410</name>
</gene>
<dbReference type="PROSITE" id="PS50082">
    <property type="entry name" value="WD_REPEATS_2"/>
    <property type="match status" value="4"/>
</dbReference>
<dbReference type="PROSITE" id="PS00678">
    <property type="entry name" value="WD_REPEATS_1"/>
    <property type="match status" value="1"/>
</dbReference>
<evidence type="ECO:0000256" key="4">
    <source>
        <dbReference type="SAM" id="MobiDB-lite"/>
    </source>
</evidence>
<protein>
    <submittedName>
        <fullName evidence="6">WD domain, G-beta repeat</fullName>
    </submittedName>
</protein>
<feature type="repeat" description="WD" evidence="3">
    <location>
        <begin position="274"/>
        <end position="315"/>
    </location>
</feature>
<dbReference type="Gene3D" id="2.130.10.10">
    <property type="entry name" value="YVTN repeat-like/Quinoprotein amine dehydrogenase"/>
    <property type="match status" value="3"/>
</dbReference>
<feature type="repeat" description="WD" evidence="3">
    <location>
        <begin position="360"/>
        <end position="393"/>
    </location>
</feature>
<dbReference type="InterPro" id="IPR036322">
    <property type="entry name" value="WD40_repeat_dom_sf"/>
</dbReference>
<dbReference type="InterPro" id="IPR019775">
    <property type="entry name" value="WD40_repeat_CS"/>
</dbReference>
<dbReference type="CDD" id="cd00200">
    <property type="entry name" value="WD40"/>
    <property type="match status" value="1"/>
</dbReference>
<dbReference type="EMBL" id="CP036426">
    <property type="protein sequence ID" value="QDV36127.1"/>
    <property type="molecule type" value="Genomic_DNA"/>
</dbReference>
<dbReference type="GO" id="GO:0009055">
    <property type="term" value="F:electron transfer activity"/>
    <property type="evidence" value="ECO:0007669"/>
    <property type="project" value="InterPro"/>
</dbReference>
<sequence>MAPLLALIIAAPTILPTTTADDPAPVRFLEDVAPILVSRCVSCHRDGDEQGGLNLGTFARLREGGAIEGDLILLPGEPEESHLVRVLRPDAAIRMPFEQDPLPDDQIDLIARWIAEGASIGDVAEDARLASLVDPLANLPEVAVTAAVADPASAVAFGPEGSRLLAARGDQILLLDPADGSTLHSLSGFEGTANAVAFGPDGRLAVAAGGRPGLFGAIAVWDLETGNVVNSWRGHADAILDAALAPDGRTLATSSYDRLVMLWDLETGAEIRTLKEHTDAVYAVAFSPDGSTLASASGDRTVKLWDPATGRRIVSLGDASAELYAVAFGPDGSTVLAGGADRTIRQWTRSGDSATLSRSAIAHDAAVLDLLVSPDGSRLVSTGEDAAVKLWSLPKLGPIAALPSQPDWPLAAALSPPGDRIALGRYDGSLALLPADPGATPNDALALLTAPGDEPPDAVPEETSPEPPKPELVRRPSLGPPAPKGSERGRTLTVNLSGNGVGLANAVVFDDPSLSASILASDDPDPNRLHVELTIPPDARIGRHAFRVQTPLGVPAPQGFAVYDAPERAEVEPNDDADQATALPIPATLSGAIETPGDVDFLGFQAKAGRTIVLLDRGQALGSALDPTLELLTPDGRVVARGRSPLSHAAEADGPLTLRVADRQFGGSGNHFYRIEVGEIPVLDDAFPIGVEVGTSAEVAVSGPNLETASVSVAAPPGIAPGSILPVPAAGPDGRPAEGGPRVVAAEGSQVVEIEPDDEPCCGVALAVPGGASARIDLPGDVDHYTFEARRGRPLVVEVFGRRLGTEVDPVLEILDADGDPIPLAVLRPVARSAVAFRDHDASQDRMRLTRWDEFSQDDYLLIGRELTRLLDLPRNPDDDAFLWTAGGRRLTYLGTTPEQHPQDRPIDQVEIHPPGTTFPPGGAEPVTLEHRNDDAPFLGKDASLAFNPPADGTYSVRVADARGLAGPGFGYHVVVRPPRPDFATSLSTEDPDIPRGGASVVTVNVRRVDGFDGPIDLRVEGLPPGITATPSRVEAGHYAADLLLSASMDAPTYSPPSWRVIAEAAVDGPGGEVLRHEINPGGPSGGRITVTPEPDLTVRSDRDRVVLRPGGRVELTFRIERPPAFSGRVPIDVRNLPHGVRVLNIGLNGVLITESEVERTVSLYAEPWVEPAERPIFAVGKVEAAGTDHPAPPITLVVSPDAP</sequence>
<reference evidence="6 7" key="1">
    <citation type="submission" date="2019-02" db="EMBL/GenBank/DDBJ databases">
        <title>Deep-cultivation of Planctomycetes and their phenomic and genomic characterization uncovers novel biology.</title>
        <authorList>
            <person name="Wiegand S."/>
            <person name="Jogler M."/>
            <person name="Boedeker C."/>
            <person name="Pinto D."/>
            <person name="Vollmers J."/>
            <person name="Rivas-Marin E."/>
            <person name="Kohn T."/>
            <person name="Peeters S.H."/>
            <person name="Heuer A."/>
            <person name="Rast P."/>
            <person name="Oberbeckmann S."/>
            <person name="Bunk B."/>
            <person name="Jeske O."/>
            <person name="Meyerdierks A."/>
            <person name="Storesund J.E."/>
            <person name="Kallscheuer N."/>
            <person name="Luecker S."/>
            <person name="Lage O.M."/>
            <person name="Pohl T."/>
            <person name="Merkel B.J."/>
            <person name="Hornburger P."/>
            <person name="Mueller R.-W."/>
            <person name="Bruemmer F."/>
            <person name="Labrenz M."/>
            <person name="Spormann A.M."/>
            <person name="Op den Camp H."/>
            <person name="Overmann J."/>
            <person name="Amann R."/>
            <person name="Jetten M.S.M."/>
            <person name="Mascher T."/>
            <person name="Medema M.H."/>
            <person name="Devos D.P."/>
            <person name="Kaster A.-K."/>
            <person name="Ovreas L."/>
            <person name="Rohde M."/>
            <person name="Galperin M.Y."/>
            <person name="Jogler C."/>
        </authorList>
    </citation>
    <scope>NUCLEOTIDE SEQUENCE [LARGE SCALE GENOMIC DNA]</scope>
    <source>
        <strain evidence="6 7">ElP</strain>
    </source>
</reference>
<dbReference type="InterPro" id="IPR020472">
    <property type="entry name" value="WD40_PAC1"/>
</dbReference>
<evidence type="ECO:0000256" key="2">
    <source>
        <dbReference type="ARBA" id="ARBA00022737"/>
    </source>
</evidence>
<evidence type="ECO:0000313" key="6">
    <source>
        <dbReference type="EMBL" id="QDV36127.1"/>
    </source>
</evidence>
<keyword evidence="2" id="KW-0677">Repeat</keyword>
<evidence type="ECO:0000313" key="7">
    <source>
        <dbReference type="Proteomes" id="UP000317835"/>
    </source>
</evidence>
<dbReference type="PROSITE" id="PS50294">
    <property type="entry name" value="WD_REPEATS_REGION"/>
    <property type="match status" value="4"/>
</dbReference>